<evidence type="ECO:0000256" key="4">
    <source>
        <dbReference type="ARBA" id="ARBA00022475"/>
    </source>
</evidence>
<proteinExistence type="inferred from homology"/>
<comment type="function">
    <text evidence="10">Involved in protein export. Participates in an early event of protein translocation.</text>
</comment>
<dbReference type="InterPro" id="IPR004692">
    <property type="entry name" value="SecG"/>
</dbReference>
<feature type="transmembrane region" description="Helical" evidence="10">
    <location>
        <begin position="56"/>
        <end position="73"/>
    </location>
</feature>
<dbReference type="STRING" id="633813.SAMN04488087_0018"/>
<evidence type="ECO:0000313" key="13">
    <source>
        <dbReference type="Proteomes" id="UP000185812"/>
    </source>
</evidence>
<keyword evidence="6 10" id="KW-0653">Protein transport</keyword>
<keyword evidence="7 10" id="KW-1133">Transmembrane helix</keyword>
<evidence type="ECO:0000256" key="2">
    <source>
        <dbReference type="ARBA" id="ARBA00008445"/>
    </source>
</evidence>
<evidence type="ECO:0000256" key="6">
    <source>
        <dbReference type="ARBA" id="ARBA00022927"/>
    </source>
</evidence>
<dbReference type="AlphaFoldDB" id="A0A1M6P3M7"/>
<dbReference type="GO" id="GO:0065002">
    <property type="term" value="P:intracellular protein transmembrane transport"/>
    <property type="evidence" value="ECO:0007669"/>
    <property type="project" value="TreeGrafter"/>
</dbReference>
<sequence>MFTFLIILITLIAILLVLVVLLQSGRGGGLAGIAAGGAQQVLGARQAPDILEKTTWTLAVLFIVLCILTNFTIDTTERRESIIQQRAQQERVQPTLPPAEQPAVPPAEAPAPSGNQQNEQN</sequence>
<evidence type="ECO:0000256" key="1">
    <source>
        <dbReference type="ARBA" id="ARBA00004651"/>
    </source>
</evidence>
<feature type="compositionally biased region" description="Pro residues" evidence="11">
    <location>
        <begin position="95"/>
        <end position="109"/>
    </location>
</feature>
<evidence type="ECO:0000256" key="8">
    <source>
        <dbReference type="ARBA" id="ARBA00023010"/>
    </source>
</evidence>
<evidence type="ECO:0000313" key="12">
    <source>
        <dbReference type="EMBL" id="SHK02528.1"/>
    </source>
</evidence>
<dbReference type="GO" id="GO:0005886">
    <property type="term" value="C:plasma membrane"/>
    <property type="evidence" value="ECO:0007669"/>
    <property type="project" value="UniProtKB-SubCell"/>
</dbReference>
<feature type="region of interest" description="Disordered" evidence="11">
    <location>
        <begin position="84"/>
        <end position="121"/>
    </location>
</feature>
<comment type="subcellular location">
    <subcellularLocation>
        <location evidence="1 10">Cell membrane</location>
        <topology evidence="1 10">Multi-pass membrane protein</topology>
    </subcellularLocation>
</comment>
<keyword evidence="3 10" id="KW-0813">Transport</keyword>
<dbReference type="PANTHER" id="PTHR34182:SF1">
    <property type="entry name" value="PROTEIN-EXPORT MEMBRANE PROTEIN SECG"/>
    <property type="match status" value="1"/>
</dbReference>
<dbReference type="EMBL" id="FRAU01000001">
    <property type="protein sequence ID" value="SHK02528.1"/>
    <property type="molecule type" value="Genomic_DNA"/>
</dbReference>
<protein>
    <recommendedName>
        <fullName evidence="10">Protein-export membrane protein SecG</fullName>
    </recommendedName>
</protein>
<dbReference type="GO" id="GO:0043952">
    <property type="term" value="P:protein transport by the Sec complex"/>
    <property type="evidence" value="ECO:0007669"/>
    <property type="project" value="TreeGrafter"/>
</dbReference>
<evidence type="ECO:0000256" key="3">
    <source>
        <dbReference type="ARBA" id="ARBA00022448"/>
    </source>
</evidence>
<dbReference type="PRINTS" id="PR01651">
    <property type="entry name" value="SECGEXPORT"/>
</dbReference>
<keyword evidence="5 10" id="KW-0812">Transmembrane</keyword>
<dbReference type="GO" id="GO:0009306">
    <property type="term" value="P:protein secretion"/>
    <property type="evidence" value="ECO:0007669"/>
    <property type="project" value="UniProtKB-UniRule"/>
</dbReference>
<evidence type="ECO:0000256" key="10">
    <source>
        <dbReference type="RuleBase" id="RU365087"/>
    </source>
</evidence>
<dbReference type="NCBIfam" id="TIGR00810">
    <property type="entry name" value="secG"/>
    <property type="match status" value="1"/>
</dbReference>
<keyword evidence="13" id="KW-1185">Reference proteome</keyword>
<gene>
    <name evidence="12" type="ORF">SAMN04488087_0018</name>
</gene>
<dbReference type="GO" id="GO:0015450">
    <property type="term" value="F:protein-transporting ATPase activity"/>
    <property type="evidence" value="ECO:0007669"/>
    <property type="project" value="UniProtKB-UniRule"/>
</dbReference>
<dbReference type="PANTHER" id="PTHR34182">
    <property type="entry name" value="PROTEIN-EXPORT MEMBRANE PROTEIN SECG"/>
    <property type="match status" value="1"/>
</dbReference>
<organism evidence="12 13">
    <name type="scientific">Rhodothermus profundi</name>
    <dbReference type="NCBI Taxonomy" id="633813"/>
    <lineage>
        <taxon>Bacteria</taxon>
        <taxon>Pseudomonadati</taxon>
        <taxon>Rhodothermota</taxon>
        <taxon>Rhodothermia</taxon>
        <taxon>Rhodothermales</taxon>
        <taxon>Rhodothermaceae</taxon>
        <taxon>Rhodothermus</taxon>
    </lineage>
</organism>
<dbReference type="Proteomes" id="UP000185812">
    <property type="component" value="Unassembled WGS sequence"/>
</dbReference>
<accession>A0A1M6P3M7</accession>
<reference evidence="13" key="1">
    <citation type="submission" date="2016-11" db="EMBL/GenBank/DDBJ databases">
        <authorList>
            <person name="Varghese N."/>
            <person name="Submissions S."/>
        </authorList>
    </citation>
    <scope>NUCLEOTIDE SEQUENCE [LARGE SCALE GENOMIC DNA]</scope>
    <source>
        <strain evidence="13">DSM 22212</strain>
    </source>
</reference>
<comment type="caution">
    <text evidence="10">Lacks conserved residue(s) required for the propagation of feature annotation.</text>
</comment>
<evidence type="ECO:0000256" key="5">
    <source>
        <dbReference type="ARBA" id="ARBA00022692"/>
    </source>
</evidence>
<keyword evidence="9 10" id="KW-0472">Membrane</keyword>
<keyword evidence="4 10" id="KW-1003">Cell membrane</keyword>
<evidence type="ECO:0000256" key="7">
    <source>
        <dbReference type="ARBA" id="ARBA00022989"/>
    </source>
</evidence>
<evidence type="ECO:0000256" key="9">
    <source>
        <dbReference type="ARBA" id="ARBA00023136"/>
    </source>
</evidence>
<dbReference type="RefSeq" id="WP_072713783.1">
    <property type="nucleotide sequence ID" value="NZ_FRAU01000001.1"/>
</dbReference>
<dbReference type="Pfam" id="PF03840">
    <property type="entry name" value="SecG"/>
    <property type="match status" value="1"/>
</dbReference>
<comment type="similarity">
    <text evidence="2 10">Belongs to the SecG family.</text>
</comment>
<name>A0A1M6P3M7_9BACT</name>
<evidence type="ECO:0000256" key="11">
    <source>
        <dbReference type="SAM" id="MobiDB-lite"/>
    </source>
</evidence>
<keyword evidence="8 10" id="KW-0811">Translocation</keyword>
<dbReference type="OrthoDB" id="1122493at2"/>